<evidence type="ECO:0000313" key="1">
    <source>
        <dbReference type="EMBL" id="RNI30964.1"/>
    </source>
</evidence>
<protein>
    <submittedName>
        <fullName evidence="1">Uncharacterized protein</fullName>
    </submittedName>
</protein>
<dbReference type="Proteomes" id="UP000271010">
    <property type="component" value="Unassembled WGS sequence"/>
</dbReference>
<accession>A0A3M9MZK2</accession>
<proteinExistence type="predicted"/>
<name>A0A3M9MZK2_9BACT</name>
<organism evidence="1 2">
    <name type="scientific">Rufibacter immobilis</name>
    <dbReference type="NCBI Taxonomy" id="1348778"/>
    <lineage>
        <taxon>Bacteria</taxon>
        <taxon>Pseudomonadati</taxon>
        <taxon>Bacteroidota</taxon>
        <taxon>Cytophagia</taxon>
        <taxon>Cytophagales</taxon>
        <taxon>Hymenobacteraceae</taxon>
        <taxon>Rufibacter</taxon>
    </lineage>
</organism>
<reference evidence="1 2" key="1">
    <citation type="submission" date="2018-11" db="EMBL/GenBank/DDBJ databases">
        <title>Rufibacter latericius sp. nov., isolated from water in Baiyang Lake.</title>
        <authorList>
            <person name="Yang Y."/>
        </authorList>
    </citation>
    <scope>NUCLEOTIDE SEQUENCE [LARGE SCALE GENOMIC DNA]</scope>
    <source>
        <strain evidence="1 2">MCC P1</strain>
    </source>
</reference>
<keyword evidence="2" id="KW-1185">Reference proteome</keyword>
<sequence length="305" mass="33179">MSHQLYNVQGLKGIIDLIRLTANAHIAISEFKVGVQLQDDTNVTSYPVAYLESDIESDVDGNSETFSVALSVGDRLPNDFTSEDLINGKTKTSQILDEIHYHIENLASNILVTGMNKFYYENVNQDSIVVCRGEFTIEIPRYTSRVATPYDAQVIDIGQNQTLCKPVTVIDPNNNTTTQVLAGQTYTVPLVELPVFEPAVVIDNVNGVTIELSSGETYTVNDIPDLYSMSFNYGVESESGITITATAEEAATYSAQALVNCSAVTYRKNSTVTTLPIALAVNDVLSVEITKNNLTASSKVVLTSL</sequence>
<dbReference type="AlphaFoldDB" id="A0A3M9MZK2"/>
<gene>
    <name evidence="1" type="ORF">EFA69_06640</name>
</gene>
<evidence type="ECO:0000313" key="2">
    <source>
        <dbReference type="Proteomes" id="UP000271010"/>
    </source>
</evidence>
<comment type="caution">
    <text evidence="1">The sequence shown here is derived from an EMBL/GenBank/DDBJ whole genome shotgun (WGS) entry which is preliminary data.</text>
</comment>
<dbReference type="EMBL" id="RJJE01000006">
    <property type="protein sequence ID" value="RNI30964.1"/>
    <property type="molecule type" value="Genomic_DNA"/>
</dbReference>